<gene>
    <name evidence="2" type="ORF">L228DRAFT_259468</name>
</gene>
<protein>
    <submittedName>
        <fullName evidence="2">Uncharacterized protein</fullName>
    </submittedName>
</protein>
<dbReference type="RefSeq" id="XP_018189773.1">
    <property type="nucleotide sequence ID" value="XM_018334166.1"/>
</dbReference>
<dbReference type="EMBL" id="KV407456">
    <property type="protein sequence ID" value="KZF24218.1"/>
    <property type="molecule type" value="Genomic_DNA"/>
</dbReference>
<feature type="compositionally biased region" description="Basic and acidic residues" evidence="1">
    <location>
        <begin position="39"/>
        <end position="53"/>
    </location>
</feature>
<proteinExistence type="predicted"/>
<accession>A0A165I1C2</accession>
<name>A0A165I1C2_XYLHT</name>
<dbReference type="AlphaFoldDB" id="A0A165I1C2"/>
<sequence length="235" mass="26067">MTNRPVYHWYRVLDTRPTNPINRLGAAIEERGVAFGSQSEKHREQLKRPKAEKTTQPLGPSRRKRKNHSGKGTGKRTGKVSKEPKKEKKVEQSGTGTEEPNRQGLGRCGSLQPAAWQGGCVDGQGVSSTDRRTSEQRTANNEQRTLELERTRRKKNKGKAETHYCGSGTQTTPTPVDVRSAKTGEQGELQSRVGRGRYSDGTLLCNGGTTTVFNIGRSPFTVGSWRFQDLVEWTG</sequence>
<organism evidence="2 3">
    <name type="scientific">Xylona heveae (strain CBS 132557 / TC161)</name>
    <dbReference type="NCBI Taxonomy" id="1328760"/>
    <lineage>
        <taxon>Eukaryota</taxon>
        <taxon>Fungi</taxon>
        <taxon>Dikarya</taxon>
        <taxon>Ascomycota</taxon>
        <taxon>Pezizomycotina</taxon>
        <taxon>Xylonomycetes</taxon>
        <taxon>Xylonales</taxon>
        <taxon>Xylonaceae</taxon>
        <taxon>Xylona</taxon>
    </lineage>
</organism>
<evidence type="ECO:0000313" key="3">
    <source>
        <dbReference type="Proteomes" id="UP000076632"/>
    </source>
</evidence>
<evidence type="ECO:0000313" key="2">
    <source>
        <dbReference type="EMBL" id="KZF24218.1"/>
    </source>
</evidence>
<dbReference type="GeneID" id="28899303"/>
<reference evidence="2 3" key="1">
    <citation type="journal article" date="2016" name="Fungal Biol.">
        <title>The genome of Xylona heveae provides a window into fungal endophytism.</title>
        <authorList>
            <person name="Gazis R."/>
            <person name="Kuo A."/>
            <person name="Riley R."/>
            <person name="LaButti K."/>
            <person name="Lipzen A."/>
            <person name="Lin J."/>
            <person name="Amirebrahimi M."/>
            <person name="Hesse C.N."/>
            <person name="Spatafora J.W."/>
            <person name="Henrissat B."/>
            <person name="Hainaut M."/>
            <person name="Grigoriev I.V."/>
            <person name="Hibbett D.S."/>
        </authorList>
    </citation>
    <scope>NUCLEOTIDE SEQUENCE [LARGE SCALE GENOMIC DNA]</scope>
    <source>
        <strain evidence="2 3">TC161</strain>
    </source>
</reference>
<feature type="compositionally biased region" description="Basic and acidic residues" evidence="1">
    <location>
        <begin position="80"/>
        <end position="91"/>
    </location>
</feature>
<evidence type="ECO:0000256" key="1">
    <source>
        <dbReference type="SAM" id="MobiDB-lite"/>
    </source>
</evidence>
<dbReference type="InParanoid" id="A0A165I1C2"/>
<dbReference type="Proteomes" id="UP000076632">
    <property type="component" value="Unassembled WGS sequence"/>
</dbReference>
<keyword evidence="3" id="KW-1185">Reference proteome</keyword>
<feature type="compositionally biased region" description="Basic residues" evidence="1">
    <location>
        <begin position="61"/>
        <end position="79"/>
    </location>
</feature>
<feature type="region of interest" description="Disordered" evidence="1">
    <location>
        <begin position="33"/>
        <end position="176"/>
    </location>
</feature>